<evidence type="ECO:0000313" key="2">
    <source>
        <dbReference type="Proteomes" id="UP001386955"/>
    </source>
</evidence>
<protein>
    <submittedName>
        <fullName evidence="1">Uncharacterized protein</fullName>
    </submittedName>
</protein>
<accession>A0AAN9SNQ1</accession>
<organism evidence="1 2">
    <name type="scientific">Psophocarpus tetragonolobus</name>
    <name type="common">Winged bean</name>
    <name type="synonym">Dolichos tetragonolobus</name>
    <dbReference type="NCBI Taxonomy" id="3891"/>
    <lineage>
        <taxon>Eukaryota</taxon>
        <taxon>Viridiplantae</taxon>
        <taxon>Streptophyta</taxon>
        <taxon>Embryophyta</taxon>
        <taxon>Tracheophyta</taxon>
        <taxon>Spermatophyta</taxon>
        <taxon>Magnoliopsida</taxon>
        <taxon>eudicotyledons</taxon>
        <taxon>Gunneridae</taxon>
        <taxon>Pentapetalae</taxon>
        <taxon>rosids</taxon>
        <taxon>fabids</taxon>
        <taxon>Fabales</taxon>
        <taxon>Fabaceae</taxon>
        <taxon>Papilionoideae</taxon>
        <taxon>50 kb inversion clade</taxon>
        <taxon>NPAAA clade</taxon>
        <taxon>indigoferoid/millettioid clade</taxon>
        <taxon>Phaseoleae</taxon>
        <taxon>Psophocarpus</taxon>
    </lineage>
</organism>
<comment type="caution">
    <text evidence="1">The sequence shown here is derived from an EMBL/GenBank/DDBJ whole genome shotgun (WGS) entry which is preliminary data.</text>
</comment>
<gene>
    <name evidence="1" type="ORF">VNO78_12710</name>
</gene>
<dbReference type="AlphaFoldDB" id="A0AAN9SNQ1"/>
<keyword evidence="2" id="KW-1185">Reference proteome</keyword>
<reference evidence="1 2" key="1">
    <citation type="submission" date="2024-01" db="EMBL/GenBank/DDBJ databases">
        <title>The genomes of 5 underutilized Papilionoideae crops provide insights into root nodulation and disease resistanc.</title>
        <authorList>
            <person name="Jiang F."/>
        </authorList>
    </citation>
    <scope>NUCLEOTIDE SEQUENCE [LARGE SCALE GENOMIC DNA]</scope>
    <source>
        <strain evidence="1">DUOXIRENSHENG_FW03</strain>
        <tissue evidence="1">Leaves</tissue>
    </source>
</reference>
<sequence>MCWSASNTYLRQIQISASAEPQLRINKKKGQHQTKANQTKPRGENLSLVVWVSSFSFSPFLSSMNFLSRKTKPPEGFFSSLA</sequence>
<proteinExistence type="predicted"/>
<name>A0AAN9SNQ1_PSOTE</name>
<dbReference type="EMBL" id="JAYMYS010000003">
    <property type="protein sequence ID" value="KAK7401322.1"/>
    <property type="molecule type" value="Genomic_DNA"/>
</dbReference>
<evidence type="ECO:0000313" key="1">
    <source>
        <dbReference type="EMBL" id="KAK7401322.1"/>
    </source>
</evidence>
<dbReference type="Proteomes" id="UP001386955">
    <property type="component" value="Unassembled WGS sequence"/>
</dbReference>